<protein>
    <submittedName>
        <fullName evidence="3">Response regulator</fullName>
    </submittedName>
</protein>
<dbReference type="InterPro" id="IPR011006">
    <property type="entry name" value="CheY-like_superfamily"/>
</dbReference>
<dbReference type="InterPro" id="IPR001789">
    <property type="entry name" value="Sig_transdc_resp-reg_receiver"/>
</dbReference>
<evidence type="ECO:0000313" key="3">
    <source>
        <dbReference type="EMBL" id="UTF55281.1"/>
    </source>
</evidence>
<dbReference type="PROSITE" id="PS50110">
    <property type="entry name" value="RESPONSE_REGULATORY"/>
    <property type="match status" value="1"/>
</dbReference>
<feature type="domain" description="Response regulatory" evidence="2">
    <location>
        <begin position="11"/>
        <end position="136"/>
    </location>
</feature>
<keyword evidence="4" id="KW-1185">Reference proteome</keyword>
<dbReference type="AlphaFoldDB" id="A0A9E7NDE7"/>
<keyword evidence="1" id="KW-0597">Phosphoprotein</keyword>
<evidence type="ECO:0000259" key="2">
    <source>
        <dbReference type="PROSITE" id="PS50110"/>
    </source>
</evidence>
<evidence type="ECO:0000256" key="1">
    <source>
        <dbReference type="PROSITE-ProRule" id="PRU00169"/>
    </source>
</evidence>
<dbReference type="RefSeq" id="WP_254160159.1">
    <property type="nucleotide sequence ID" value="NZ_CP100355.1"/>
</dbReference>
<dbReference type="PANTHER" id="PTHR44520:SF2">
    <property type="entry name" value="RESPONSE REGULATOR RCP1"/>
    <property type="match status" value="1"/>
</dbReference>
<dbReference type="CDD" id="cd17557">
    <property type="entry name" value="REC_Rcp-like"/>
    <property type="match status" value="1"/>
</dbReference>
<dbReference type="KEGG" id="sawl:NGM29_08545"/>
<dbReference type="GO" id="GO:0000160">
    <property type="term" value="P:phosphorelay signal transduction system"/>
    <property type="evidence" value="ECO:0007669"/>
    <property type="project" value="InterPro"/>
</dbReference>
<dbReference type="Proteomes" id="UP001056855">
    <property type="component" value="Chromosome"/>
</dbReference>
<dbReference type="InterPro" id="IPR052893">
    <property type="entry name" value="TCS_response_regulator"/>
</dbReference>
<dbReference type="GeneID" id="73290089"/>
<reference evidence="3" key="1">
    <citation type="submission" date="2022-06" db="EMBL/GenBank/DDBJ databases">
        <title>Diverse halophilic archaea isolated from saline environments.</title>
        <authorList>
            <person name="Cui H.-L."/>
        </authorList>
    </citation>
    <scope>NUCLEOTIDE SEQUENCE</scope>
    <source>
        <strain evidence="3">WLHS1</strain>
    </source>
</reference>
<dbReference type="EMBL" id="CP100355">
    <property type="protein sequence ID" value="UTF55281.1"/>
    <property type="molecule type" value="Genomic_DNA"/>
</dbReference>
<organism evidence="3 4">
    <name type="scientific">Natronosalvus rutilus</name>
    <dbReference type="NCBI Taxonomy" id="2953753"/>
    <lineage>
        <taxon>Archaea</taxon>
        <taxon>Methanobacteriati</taxon>
        <taxon>Methanobacteriota</taxon>
        <taxon>Stenosarchaea group</taxon>
        <taxon>Halobacteria</taxon>
        <taxon>Halobacteriales</taxon>
        <taxon>Natrialbaceae</taxon>
        <taxon>Natronosalvus</taxon>
    </lineage>
</organism>
<dbReference type="SMART" id="SM00448">
    <property type="entry name" value="REC"/>
    <property type="match status" value="1"/>
</dbReference>
<gene>
    <name evidence="3" type="ORF">NGM29_08545</name>
</gene>
<proteinExistence type="predicted"/>
<name>A0A9E7NDE7_9EURY</name>
<dbReference type="Gene3D" id="3.40.50.2300">
    <property type="match status" value="1"/>
</dbReference>
<evidence type="ECO:0000313" key="4">
    <source>
        <dbReference type="Proteomes" id="UP001056855"/>
    </source>
</evidence>
<dbReference type="Pfam" id="PF00072">
    <property type="entry name" value="Response_reg"/>
    <property type="match status" value="1"/>
</dbReference>
<dbReference type="SUPFAM" id="SSF52172">
    <property type="entry name" value="CheY-like"/>
    <property type="match status" value="1"/>
</dbReference>
<feature type="modified residue" description="4-aspartylphosphate" evidence="1">
    <location>
        <position position="69"/>
    </location>
</feature>
<sequence>MQTFRPTEPVDILLIEDNPGDIRLTEEAFKSALNEVRFQIATDGEEAVRILHECQQDDERPFPDLILLDLNLPRLDGFSILEMLKDDFDHPSPPVLVLSSSTAREDIIKSYERAANAYLTKPDSPDEFDSMVRAVEDFWIESVQHPPIES</sequence>
<dbReference type="PANTHER" id="PTHR44520">
    <property type="entry name" value="RESPONSE REGULATOR RCP1-RELATED"/>
    <property type="match status" value="1"/>
</dbReference>
<accession>A0A9E7NDE7</accession>